<keyword evidence="9" id="KW-1185">Reference proteome</keyword>
<dbReference type="InterPro" id="IPR018076">
    <property type="entry name" value="T2SS_GspF_dom"/>
</dbReference>
<feature type="transmembrane region" description="Helical" evidence="6">
    <location>
        <begin position="109"/>
        <end position="131"/>
    </location>
</feature>
<dbReference type="Gene3D" id="1.20.81.30">
    <property type="entry name" value="Type II secretion system (T2SS), domain F"/>
    <property type="match status" value="1"/>
</dbReference>
<evidence type="ECO:0000256" key="6">
    <source>
        <dbReference type="SAM" id="Phobius"/>
    </source>
</evidence>
<dbReference type="AlphaFoldDB" id="A0A4Q0T5V1"/>
<keyword evidence="2" id="KW-1003">Cell membrane</keyword>
<organism evidence="8 9">
    <name type="scientific">Granulicella sibirica</name>
    <dbReference type="NCBI Taxonomy" id="2479048"/>
    <lineage>
        <taxon>Bacteria</taxon>
        <taxon>Pseudomonadati</taxon>
        <taxon>Acidobacteriota</taxon>
        <taxon>Terriglobia</taxon>
        <taxon>Terriglobales</taxon>
        <taxon>Acidobacteriaceae</taxon>
        <taxon>Granulicella</taxon>
    </lineage>
</organism>
<accession>A0A4Q0T5V1</accession>
<evidence type="ECO:0000256" key="3">
    <source>
        <dbReference type="ARBA" id="ARBA00022692"/>
    </source>
</evidence>
<comment type="caution">
    <text evidence="8">The sequence shown here is derived from an EMBL/GenBank/DDBJ whole genome shotgun (WGS) entry which is preliminary data.</text>
</comment>
<dbReference type="PANTHER" id="PTHR35007:SF1">
    <property type="entry name" value="PILUS ASSEMBLY PROTEIN"/>
    <property type="match status" value="1"/>
</dbReference>
<comment type="subcellular location">
    <subcellularLocation>
        <location evidence="1">Cell membrane</location>
        <topology evidence="1">Multi-pass membrane protein</topology>
    </subcellularLocation>
</comment>
<name>A0A4Q0T5V1_9BACT</name>
<dbReference type="PANTHER" id="PTHR35007">
    <property type="entry name" value="INTEGRAL MEMBRANE PROTEIN-RELATED"/>
    <property type="match status" value="1"/>
</dbReference>
<protein>
    <submittedName>
        <fullName evidence="8">Flp pilus assembly protein TadB</fullName>
    </submittedName>
</protein>
<reference evidence="8 9" key="1">
    <citation type="submission" date="2018-11" db="EMBL/GenBank/DDBJ databases">
        <authorList>
            <person name="Mardanov A.V."/>
            <person name="Ravin N.V."/>
            <person name="Dedysh S.N."/>
        </authorList>
    </citation>
    <scope>NUCLEOTIDE SEQUENCE [LARGE SCALE GENOMIC DNA]</scope>
    <source>
        <strain evidence="8 9">AF10</strain>
    </source>
</reference>
<keyword evidence="5 6" id="KW-0472">Membrane</keyword>
<evidence type="ECO:0000259" key="7">
    <source>
        <dbReference type="Pfam" id="PF00482"/>
    </source>
</evidence>
<evidence type="ECO:0000256" key="5">
    <source>
        <dbReference type="ARBA" id="ARBA00023136"/>
    </source>
</evidence>
<dbReference type="EMBL" id="RDSM01000001">
    <property type="protein sequence ID" value="RXH58000.1"/>
    <property type="molecule type" value="Genomic_DNA"/>
</dbReference>
<evidence type="ECO:0000313" key="8">
    <source>
        <dbReference type="EMBL" id="RXH58000.1"/>
    </source>
</evidence>
<keyword evidence="3 6" id="KW-0812">Transmembrane</keyword>
<sequence length="167" mass="18096">MMSRALRAGHSMSAAIGIVAEGAAEPAGSAFGEVFRQQKFGLPMRDSLSELVRHYPSQDLKVLVTAILVQRDSGGNLVQILDRTSAVIRERLKLQGDVRVHTAQGRLTGWILCLLPILMLGMLALTNPGYVSVLFNNPLGQKLMYGAACLLCLGGYLIHRIVKAIEV</sequence>
<reference evidence="9" key="2">
    <citation type="submission" date="2019-02" db="EMBL/GenBank/DDBJ databases">
        <title>Granulicella sibirica sp. nov., a psychrotolerant acidobacterium isolated from an organic soil layer in forested tundra, West Siberia.</title>
        <authorList>
            <person name="Oshkin I.Y."/>
            <person name="Kulichevskaya I.S."/>
            <person name="Rijpstra W.I.C."/>
            <person name="Sinninghe Damste J.S."/>
            <person name="Rakitin A.L."/>
            <person name="Ravin N.V."/>
            <person name="Dedysh S.N."/>
        </authorList>
    </citation>
    <scope>NUCLEOTIDE SEQUENCE [LARGE SCALE GENOMIC DNA]</scope>
    <source>
        <strain evidence="9">AF10</strain>
    </source>
</reference>
<dbReference type="GO" id="GO:0005886">
    <property type="term" value="C:plasma membrane"/>
    <property type="evidence" value="ECO:0007669"/>
    <property type="project" value="UniProtKB-SubCell"/>
</dbReference>
<gene>
    <name evidence="8" type="ORF">GRAN_1310</name>
</gene>
<evidence type="ECO:0000313" key="9">
    <source>
        <dbReference type="Proteomes" id="UP000289437"/>
    </source>
</evidence>
<dbReference type="InterPro" id="IPR042094">
    <property type="entry name" value="T2SS_GspF_sf"/>
</dbReference>
<evidence type="ECO:0000256" key="4">
    <source>
        <dbReference type="ARBA" id="ARBA00022989"/>
    </source>
</evidence>
<keyword evidence="4 6" id="KW-1133">Transmembrane helix</keyword>
<feature type="domain" description="Type II secretion system protein GspF" evidence="7">
    <location>
        <begin position="2"/>
        <end position="123"/>
    </location>
</feature>
<evidence type="ECO:0000256" key="1">
    <source>
        <dbReference type="ARBA" id="ARBA00004651"/>
    </source>
</evidence>
<dbReference type="Pfam" id="PF00482">
    <property type="entry name" value="T2SSF"/>
    <property type="match status" value="1"/>
</dbReference>
<evidence type="ECO:0000256" key="2">
    <source>
        <dbReference type="ARBA" id="ARBA00022475"/>
    </source>
</evidence>
<proteinExistence type="predicted"/>
<dbReference type="Proteomes" id="UP000289437">
    <property type="component" value="Unassembled WGS sequence"/>
</dbReference>
<feature type="transmembrane region" description="Helical" evidence="6">
    <location>
        <begin position="143"/>
        <end position="162"/>
    </location>
</feature>